<feature type="domain" description="BAG" evidence="3">
    <location>
        <begin position="214"/>
        <end position="285"/>
    </location>
</feature>
<name>A0AAN7ZHP7_9COLE</name>
<dbReference type="SUPFAM" id="SSF63491">
    <property type="entry name" value="BAG domain"/>
    <property type="match status" value="1"/>
</dbReference>
<dbReference type="EMBL" id="JAVRBK010000007">
    <property type="protein sequence ID" value="KAK5640731.1"/>
    <property type="molecule type" value="Genomic_DNA"/>
</dbReference>
<dbReference type="Pfam" id="PF02179">
    <property type="entry name" value="BAG"/>
    <property type="match status" value="1"/>
</dbReference>
<protein>
    <recommendedName>
        <fullName evidence="3">BAG domain-containing protein</fullName>
    </recommendedName>
</protein>
<evidence type="ECO:0000313" key="4">
    <source>
        <dbReference type="EMBL" id="KAK5640731.1"/>
    </source>
</evidence>
<sequence>MGGKIAKPQLQRKKSLSKIGRSSQRGLFQKSKLKLSQIQRKLDDANCEQLQCELETVEKELKNISDVVKDKHREKYEEILHELEETRQKFEQKFKIPINEVDIGEDRSEVVQVHTPDAPEVVEMRKSQVIGNTPPESPKIKFGVQVIPAMPRVSQEMLKNTSPTSPIAKEEFAEIRASYVNSTSSKTVFHSTSIVEDNGVITNVSRISIEQNTIEKVASCVDELENAMKYYHGTKGDFEYDVIHDRLVQNLIKLDNFDTNDNPVLKQDKKILIQRIQDLMSILDRLSRPTLSSVIENVPKGDIVIGTT</sequence>
<reference evidence="4 5" key="1">
    <citation type="journal article" date="2024" name="Insects">
        <title>An Improved Chromosome-Level Genome Assembly of the Firefly Pyrocoelia pectoralis.</title>
        <authorList>
            <person name="Fu X."/>
            <person name="Meyer-Rochow V.B."/>
            <person name="Ballantyne L."/>
            <person name="Zhu X."/>
        </authorList>
    </citation>
    <scope>NUCLEOTIDE SEQUENCE [LARGE SCALE GENOMIC DNA]</scope>
    <source>
        <strain evidence="4">XCY_ONT2</strain>
    </source>
</reference>
<organism evidence="4 5">
    <name type="scientific">Pyrocoelia pectoralis</name>
    <dbReference type="NCBI Taxonomy" id="417401"/>
    <lineage>
        <taxon>Eukaryota</taxon>
        <taxon>Metazoa</taxon>
        <taxon>Ecdysozoa</taxon>
        <taxon>Arthropoda</taxon>
        <taxon>Hexapoda</taxon>
        <taxon>Insecta</taxon>
        <taxon>Pterygota</taxon>
        <taxon>Neoptera</taxon>
        <taxon>Endopterygota</taxon>
        <taxon>Coleoptera</taxon>
        <taxon>Polyphaga</taxon>
        <taxon>Elateriformia</taxon>
        <taxon>Elateroidea</taxon>
        <taxon>Lampyridae</taxon>
        <taxon>Lampyrinae</taxon>
        <taxon>Pyrocoelia</taxon>
    </lineage>
</organism>
<keyword evidence="5" id="KW-1185">Reference proteome</keyword>
<accession>A0AAN7ZHP7</accession>
<evidence type="ECO:0000256" key="1">
    <source>
        <dbReference type="SAM" id="Coils"/>
    </source>
</evidence>
<proteinExistence type="predicted"/>
<evidence type="ECO:0000259" key="3">
    <source>
        <dbReference type="Pfam" id="PF02179"/>
    </source>
</evidence>
<dbReference type="AlphaFoldDB" id="A0AAN7ZHP7"/>
<gene>
    <name evidence="4" type="ORF">RI129_009278</name>
</gene>
<comment type="caution">
    <text evidence="4">The sequence shown here is derived from an EMBL/GenBank/DDBJ whole genome shotgun (WGS) entry which is preliminary data.</text>
</comment>
<dbReference type="InterPro" id="IPR036533">
    <property type="entry name" value="BAG_dom_sf"/>
</dbReference>
<evidence type="ECO:0000256" key="2">
    <source>
        <dbReference type="SAM" id="MobiDB-lite"/>
    </source>
</evidence>
<dbReference type="GO" id="GO:0051087">
    <property type="term" value="F:protein-folding chaperone binding"/>
    <property type="evidence" value="ECO:0007669"/>
    <property type="project" value="InterPro"/>
</dbReference>
<dbReference type="InterPro" id="IPR003103">
    <property type="entry name" value="BAG_domain"/>
</dbReference>
<dbReference type="Gene3D" id="1.20.58.120">
    <property type="entry name" value="BAG domain"/>
    <property type="match status" value="1"/>
</dbReference>
<feature type="coiled-coil region" evidence="1">
    <location>
        <begin position="28"/>
        <end position="93"/>
    </location>
</feature>
<feature type="region of interest" description="Disordered" evidence="2">
    <location>
        <begin position="1"/>
        <end position="24"/>
    </location>
</feature>
<evidence type="ECO:0000313" key="5">
    <source>
        <dbReference type="Proteomes" id="UP001329430"/>
    </source>
</evidence>
<dbReference type="Proteomes" id="UP001329430">
    <property type="component" value="Chromosome 7"/>
</dbReference>
<keyword evidence="1" id="KW-0175">Coiled coil</keyword>